<accession>A0A0L0VVW5</accession>
<evidence type="ECO:0000313" key="2">
    <source>
        <dbReference type="EMBL" id="KNF03418.1"/>
    </source>
</evidence>
<name>A0A0L0VVW5_9BASI</name>
<dbReference type="AlphaFoldDB" id="A0A0L0VVW5"/>
<feature type="region of interest" description="Disordered" evidence="1">
    <location>
        <begin position="1"/>
        <end position="121"/>
    </location>
</feature>
<sequence length="156" mass="17251">MMKTMRGDPQVSPRTHTRPSSPSYHDSSTEFPMAPEENGQTDSNSTPREDPSTCASSKNGAHDRSAVEKVVNQDNHDVEKLTQGDTHSEGISEVDSEVEKSITSDLPASDQSESLKSGKNRSIRRRLGKALKITRIDRLFDLVRHGDKKASMGYTH</sequence>
<evidence type="ECO:0000256" key="1">
    <source>
        <dbReference type="SAM" id="MobiDB-lite"/>
    </source>
</evidence>
<feature type="compositionally biased region" description="Polar residues" evidence="1">
    <location>
        <begin position="103"/>
        <end position="117"/>
    </location>
</feature>
<protein>
    <submittedName>
        <fullName evidence="2">Uncharacterized protein</fullName>
    </submittedName>
</protein>
<dbReference type="EMBL" id="AJIL01000017">
    <property type="protein sequence ID" value="KNF03418.1"/>
    <property type="molecule type" value="Genomic_DNA"/>
</dbReference>
<keyword evidence="3" id="KW-1185">Reference proteome</keyword>
<feature type="compositionally biased region" description="Low complexity" evidence="1">
    <location>
        <begin position="12"/>
        <end position="23"/>
    </location>
</feature>
<evidence type="ECO:0000313" key="3">
    <source>
        <dbReference type="Proteomes" id="UP000054564"/>
    </source>
</evidence>
<reference evidence="3" key="1">
    <citation type="submission" date="2014-03" db="EMBL/GenBank/DDBJ databases">
        <title>The Genome Sequence of Puccinia striiformis f. sp. tritici PST-78.</title>
        <authorList>
            <consortium name="The Broad Institute Genome Sequencing Platform"/>
            <person name="Cuomo C."/>
            <person name="Hulbert S."/>
            <person name="Chen X."/>
            <person name="Walker B."/>
            <person name="Young S.K."/>
            <person name="Zeng Q."/>
            <person name="Gargeya S."/>
            <person name="Fitzgerald M."/>
            <person name="Haas B."/>
            <person name="Abouelleil A."/>
            <person name="Alvarado L."/>
            <person name="Arachchi H.M."/>
            <person name="Berlin A.M."/>
            <person name="Chapman S.B."/>
            <person name="Goldberg J."/>
            <person name="Griggs A."/>
            <person name="Gujja S."/>
            <person name="Hansen M."/>
            <person name="Howarth C."/>
            <person name="Imamovic A."/>
            <person name="Larimer J."/>
            <person name="McCowan C."/>
            <person name="Montmayeur A."/>
            <person name="Murphy C."/>
            <person name="Neiman D."/>
            <person name="Pearson M."/>
            <person name="Priest M."/>
            <person name="Roberts A."/>
            <person name="Saif S."/>
            <person name="Shea T."/>
            <person name="Sisk P."/>
            <person name="Sykes S."/>
            <person name="Wortman J."/>
            <person name="Nusbaum C."/>
            <person name="Birren B."/>
        </authorList>
    </citation>
    <scope>NUCLEOTIDE SEQUENCE [LARGE SCALE GENOMIC DNA]</scope>
    <source>
        <strain evidence="3">race PST-78</strain>
    </source>
</reference>
<proteinExistence type="predicted"/>
<organism evidence="2 3">
    <name type="scientific">Puccinia striiformis f. sp. tritici PST-78</name>
    <dbReference type="NCBI Taxonomy" id="1165861"/>
    <lineage>
        <taxon>Eukaryota</taxon>
        <taxon>Fungi</taxon>
        <taxon>Dikarya</taxon>
        <taxon>Basidiomycota</taxon>
        <taxon>Pucciniomycotina</taxon>
        <taxon>Pucciniomycetes</taxon>
        <taxon>Pucciniales</taxon>
        <taxon>Pucciniaceae</taxon>
        <taxon>Puccinia</taxon>
    </lineage>
</organism>
<feature type="compositionally biased region" description="Basic and acidic residues" evidence="1">
    <location>
        <begin position="74"/>
        <end position="90"/>
    </location>
</feature>
<gene>
    <name evidence="2" type="ORF">PSTG_03358</name>
</gene>
<dbReference type="Proteomes" id="UP000054564">
    <property type="component" value="Unassembled WGS sequence"/>
</dbReference>
<comment type="caution">
    <text evidence="2">The sequence shown here is derived from an EMBL/GenBank/DDBJ whole genome shotgun (WGS) entry which is preliminary data.</text>
</comment>